<dbReference type="InterPro" id="IPR052404">
    <property type="entry name" value="SPP1-like_terminase"/>
</dbReference>
<evidence type="ECO:0000313" key="4">
    <source>
        <dbReference type="EMBL" id="PZP53765.1"/>
    </source>
</evidence>
<feature type="region of interest" description="Disordered" evidence="3">
    <location>
        <begin position="196"/>
        <end position="268"/>
    </location>
</feature>
<evidence type="ECO:0000256" key="2">
    <source>
        <dbReference type="ARBA" id="ARBA00023219"/>
    </source>
</evidence>
<accession>A0A2W5FCH3</accession>
<organism evidence="4 5">
    <name type="scientific">Agrobacterium fabrum</name>
    <dbReference type="NCBI Taxonomy" id="1176649"/>
    <lineage>
        <taxon>Bacteria</taxon>
        <taxon>Pseudomonadati</taxon>
        <taxon>Pseudomonadota</taxon>
        <taxon>Alphaproteobacteria</taxon>
        <taxon>Hyphomicrobiales</taxon>
        <taxon>Rhizobiaceae</taxon>
        <taxon>Rhizobium/Agrobacterium group</taxon>
        <taxon>Agrobacterium</taxon>
        <taxon>Agrobacterium tumefaciens complex</taxon>
    </lineage>
</organism>
<dbReference type="InterPro" id="IPR038713">
    <property type="entry name" value="Terminase_Gp1_N_sf"/>
</dbReference>
<feature type="compositionally biased region" description="Pro residues" evidence="3">
    <location>
        <begin position="219"/>
        <end position="235"/>
    </location>
</feature>
<dbReference type="InterPro" id="IPR005335">
    <property type="entry name" value="Terminase_ssu"/>
</dbReference>
<sequence length="268" mass="29846">MSDLTKKQRRFVEEYLIDLNGAQAAIRAGYSGRNANDQAAQLLAKPAIRDAIASAMQSRSERTQVDADWVLQRLATEADADLADLYDDDNNLLPVEDWPLIWRQGLVTGVDIEVLFEGQGEDRKEVGRVKKIRMSDRIRRLELIGKHVRVNAFQETINVKVFDGLADRLERARKRLDEEEGPRVIDTTFVAVDTTPASEPVPLRNSSASLLPGNLDVDAPPPLKPKAPKPAPPVYRPILPRPAEKPVSVGADYQSPTRAISNTERKPE</sequence>
<protein>
    <submittedName>
        <fullName evidence="4">Terminase</fullName>
    </submittedName>
</protein>
<evidence type="ECO:0000256" key="1">
    <source>
        <dbReference type="ARBA" id="ARBA00022612"/>
    </source>
</evidence>
<proteinExistence type="predicted"/>
<keyword evidence="1" id="KW-1188">Viral release from host cell</keyword>
<dbReference type="PANTHER" id="PTHR41328:SF2">
    <property type="entry name" value="TERMINASE SMALL SUBUNIT"/>
    <property type="match status" value="1"/>
</dbReference>
<dbReference type="Proteomes" id="UP000249769">
    <property type="component" value="Unassembled WGS sequence"/>
</dbReference>
<gene>
    <name evidence="4" type="ORF">DI595_02375</name>
</gene>
<evidence type="ECO:0000256" key="3">
    <source>
        <dbReference type="SAM" id="MobiDB-lite"/>
    </source>
</evidence>
<dbReference type="Gene3D" id="1.10.10.1400">
    <property type="entry name" value="Terminase, small subunit, N-terminal DNA-binding domain, HTH motif"/>
    <property type="match status" value="1"/>
</dbReference>
<name>A0A2W5FCH3_9HYPH</name>
<keyword evidence="2" id="KW-0231">Viral genome packaging</keyword>
<dbReference type="AlphaFoldDB" id="A0A2W5FCH3"/>
<dbReference type="Pfam" id="PF03592">
    <property type="entry name" value="Terminase_2"/>
    <property type="match status" value="1"/>
</dbReference>
<comment type="caution">
    <text evidence="4">The sequence shown here is derived from an EMBL/GenBank/DDBJ whole genome shotgun (WGS) entry which is preliminary data.</text>
</comment>
<dbReference type="PANTHER" id="PTHR41328">
    <property type="entry name" value="TERMINASE SMALL SUBUNIT-RELATED"/>
    <property type="match status" value="1"/>
</dbReference>
<dbReference type="GO" id="GO:0051276">
    <property type="term" value="P:chromosome organization"/>
    <property type="evidence" value="ECO:0007669"/>
    <property type="project" value="InterPro"/>
</dbReference>
<dbReference type="EMBL" id="QFOL01000010">
    <property type="protein sequence ID" value="PZP53765.1"/>
    <property type="molecule type" value="Genomic_DNA"/>
</dbReference>
<evidence type="ECO:0000313" key="5">
    <source>
        <dbReference type="Proteomes" id="UP000249769"/>
    </source>
</evidence>
<reference evidence="4 5" key="1">
    <citation type="submission" date="2017-08" db="EMBL/GenBank/DDBJ databases">
        <title>Infants hospitalized years apart are colonized by the same room-sourced microbial strains.</title>
        <authorList>
            <person name="Brooks B."/>
            <person name="Olm M.R."/>
            <person name="Firek B.A."/>
            <person name="Baker R."/>
            <person name="Thomas B.C."/>
            <person name="Morowitz M.J."/>
            <person name="Banfield J.F."/>
        </authorList>
    </citation>
    <scope>NUCLEOTIDE SEQUENCE [LARGE SCALE GENOMIC DNA]</scope>
    <source>
        <strain evidence="4">S2_009_000_R2_73</strain>
    </source>
</reference>